<evidence type="ECO:0000313" key="3">
    <source>
        <dbReference type="EMBL" id="KDQ51694.1"/>
    </source>
</evidence>
<keyword evidence="1" id="KW-0677">Repeat</keyword>
<dbReference type="AlphaFoldDB" id="A0A067PA91"/>
<dbReference type="SUPFAM" id="SSF52540">
    <property type="entry name" value="P-loop containing nucleoside triphosphate hydrolases"/>
    <property type="match status" value="1"/>
</dbReference>
<accession>A0A067PA91</accession>
<dbReference type="STRING" id="933084.A0A067PA91"/>
<dbReference type="InParanoid" id="A0A067PA91"/>
<evidence type="ECO:0000259" key="2">
    <source>
        <dbReference type="Pfam" id="PF24883"/>
    </source>
</evidence>
<dbReference type="HOGENOM" id="CLU_000288_6_10_1"/>
<dbReference type="OrthoDB" id="4760524at2759"/>
<protein>
    <recommendedName>
        <fullName evidence="2">Nephrocystin 3-like N-terminal domain-containing protein</fullName>
    </recommendedName>
</protein>
<feature type="domain" description="Nephrocystin 3-like N-terminal" evidence="2">
    <location>
        <begin position="27"/>
        <end position="187"/>
    </location>
</feature>
<dbReference type="Pfam" id="PF24883">
    <property type="entry name" value="NPHP3_N"/>
    <property type="match status" value="1"/>
</dbReference>
<reference evidence="4" key="1">
    <citation type="journal article" date="2014" name="Proc. Natl. Acad. Sci. U.S.A.">
        <title>Extensive sampling of basidiomycete genomes demonstrates inadequacy of the white-rot/brown-rot paradigm for wood decay fungi.</title>
        <authorList>
            <person name="Riley R."/>
            <person name="Salamov A.A."/>
            <person name="Brown D.W."/>
            <person name="Nagy L.G."/>
            <person name="Floudas D."/>
            <person name="Held B.W."/>
            <person name="Levasseur A."/>
            <person name="Lombard V."/>
            <person name="Morin E."/>
            <person name="Otillar R."/>
            <person name="Lindquist E.A."/>
            <person name="Sun H."/>
            <person name="LaButti K.M."/>
            <person name="Schmutz J."/>
            <person name="Jabbour D."/>
            <person name="Luo H."/>
            <person name="Baker S.E."/>
            <person name="Pisabarro A.G."/>
            <person name="Walton J.D."/>
            <person name="Blanchette R.A."/>
            <person name="Henrissat B."/>
            <person name="Martin F."/>
            <person name="Cullen D."/>
            <person name="Hibbett D.S."/>
            <person name="Grigoriev I.V."/>
        </authorList>
    </citation>
    <scope>NUCLEOTIDE SEQUENCE [LARGE SCALE GENOMIC DNA]</scope>
    <source>
        <strain evidence="4">MUCL 33604</strain>
    </source>
</reference>
<proteinExistence type="predicted"/>
<evidence type="ECO:0000313" key="4">
    <source>
        <dbReference type="Proteomes" id="UP000027265"/>
    </source>
</evidence>
<dbReference type="InterPro" id="IPR056884">
    <property type="entry name" value="NPHP3-like_N"/>
</dbReference>
<dbReference type="EMBL" id="KL197746">
    <property type="protein sequence ID" value="KDQ51694.1"/>
    <property type="molecule type" value="Genomic_DNA"/>
</dbReference>
<evidence type="ECO:0000256" key="1">
    <source>
        <dbReference type="ARBA" id="ARBA00022737"/>
    </source>
</evidence>
<name>A0A067PA91_9AGAM</name>
<sequence>MIVRDAACNCQDERQCQEGSRDEVIAKITEWGTTVNAPPIFWLYGPAGSGKSTIARTVSDKIESEGDGLGVKLAASWVFSRRTGRTTIAKFFPTIAYQLAISLPWIRADLERALGDDPSILNQTPTRQFKKLVIRPIKPFRESIPTPIIIVDGLDECDDVDADRLMEVITAAFDARQCPLRFLVTSRTGCDAIQQHFDRDLSKFYHLNLWCYSACAAIRTFFQVELRKIYDGRKRHMNVKAPWPSTEQLDVLASKADGLFIYASTLVKFVAEKGGRPDRKLEEAMERHNGLDSLYHQVLSSSPSSGTPLFQRIIGSVLCVPRTLDFDDLADLLSVDVVDMEVTLEGCHSILQVPDTNCPGSRGWMHPLQFLHASLPDFFTREERSKDYFIDIPKHHVWLLVHVIRIIEDKFSSHHTNYHANPGLFIDFSPGLSYACKNWRYHFGFALELDPCCLRRDHGLVECLRKFLAKVAFEWTLEMWMAVMPRQDQCNKLRSLLAMVMGAEGLLKTFDVGCHFQNH</sequence>
<dbReference type="PANTHER" id="PTHR10039:SF14">
    <property type="entry name" value="NACHT DOMAIN-CONTAINING PROTEIN"/>
    <property type="match status" value="1"/>
</dbReference>
<dbReference type="InterPro" id="IPR027417">
    <property type="entry name" value="P-loop_NTPase"/>
</dbReference>
<dbReference type="PANTHER" id="PTHR10039">
    <property type="entry name" value="AMELOGENIN"/>
    <property type="match status" value="1"/>
</dbReference>
<gene>
    <name evidence="3" type="ORF">JAAARDRAFT_502527</name>
</gene>
<dbReference type="Proteomes" id="UP000027265">
    <property type="component" value="Unassembled WGS sequence"/>
</dbReference>
<keyword evidence="4" id="KW-1185">Reference proteome</keyword>
<organism evidence="3 4">
    <name type="scientific">Jaapia argillacea MUCL 33604</name>
    <dbReference type="NCBI Taxonomy" id="933084"/>
    <lineage>
        <taxon>Eukaryota</taxon>
        <taxon>Fungi</taxon>
        <taxon>Dikarya</taxon>
        <taxon>Basidiomycota</taxon>
        <taxon>Agaricomycotina</taxon>
        <taxon>Agaricomycetes</taxon>
        <taxon>Agaricomycetidae</taxon>
        <taxon>Jaapiales</taxon>
        <taxon>Jaapiaceae</taxon>
        <taxon>Jaapia</taxon>
    </lineage>
</organism>
<dbReference type="Gene3D" id="3.40.50.300">
    <property type="entry name" value="P-loop containing nucleotide triphosphate hydrolases"/>
    <property type="match status" value="1"/>
</dbReference>